<evidence type="ECO:0000256" key="2">
    <source>
        <dbReference type="ARBA" id="ARBA00010644"/>
    </source>
</evidence>
<evidence type="ECO:0000256" key="6">
    <source>
        <dbReference type="ARBA" id="ARBA00023133"/>
    </source>
</evidence>
<gene>
    <name evidence="8" type="primary">hemF_2</name>
    <name evidence="8" type="ORF">NF27_CG01030</name>
</gene>
<keyword evidence="5 8" id="KW-0560">Oxidoreductase</keyword>
<keyword evidence="7" id="KW-0627">Porphyrin biosynthesis</keyword>
<dbReference type="OrthoDB" id="9777553at2"/>
<dbReference type="GO" id="GO:0004109">
    <property type="term" value="F:coproporphyrinogen oxidase activity"/>
    <property type="evidence" value="ECO:0007669"/>
    <property type="project" value="UniProtKB-EC"/>
</dbReference>
<comment type="subunit">
    <text evidence="3">Homodimer.</text>
</comment>
<dbReference type="EC" id="1.3.3.3" evidence="4"/>
<reference evidence="8 9" key="1">
    <citation type="submission" date="2014-11" db="EMBL/GenBank/DDBJ databases">
        <title>A Rickettsiales Symbiont of Amoebae With Ancient Features.</title>
        <authorList>
            <person name="Schulz F."/>
            <person name="Martijn J."/>
            <person name="Wascher F."/>
            <person name="Kostanjsek R."/>
            <person name="Ettema T.J."/>
            <person name="Horn M."/>
        </authorList>
    </citation>
    <scope>NUCLEOTIDE SEQUENCE [LARGE SCALE GENOMIC DNA]</scope>
    <source>
        <strain evidence="8 9">UWC36</strain>
    </source>
</reference>
<dbReference type="AlphaFoldDB" id="A0A0C1QPJ3"/>
<comment type="pathway">
    <text evidence="1">Porphyrin-containing compound metabolism; protoporphyrin-IX biosynthesis; protoporphyrinogen-IX from coproporphyrinogen-III (O2 route): step 1/1.</text>
</comment>
<dbReference type="Proteomes" id="UP000031258">
    <property type="component" value="Unassembled WGS sequence"/>
</dbReference>
<evidence type="ECO:0000256" key="5">
    <source>
        <dbReference type="ARBA" id="ARBA00023002"/>
    </source>
</evidence>
<dbReference type="PRINTS" id="PR00073">
    <property type="entry name" value="COPRGNOXDASE"/>
</dbReference>
<dbReference type="PANTHER" id="PTHR10755:SF0">
    <property type="entry name" value="OXYGEN-DEPENDENT COPROPORPHYRINOGEN-III OXIDASE, MITOCHONDRIAL"/>
    <property type="match status" value="1"/>
</dbReference>
<evidence type="ECO:0000313" key="8">
    <source>
        <dbReference type="EMBL" id="KIE05923.1"/>
    </source>
</evidence>
<evidence type="ECO:0000313" key="9">
    <source>
        <dbReference type="Proteomes" id="UP000031258"/>
    </source>
</evidence>
<dbReference type="Pfam" id="PF01218">
    <property type="entry name" value="Coprogen_oxidas"/>
    <property type="match status" value="1"/>
</dbReference>
<proteinExistence type="inferred from homology"/>
<dbReference type="GO" id="GO:0006782">
    <property type="term" value="P:protoporphyrinogen IX biosynthetic process"/>
    <property type="evidence" value="ECO:0007669"/>
    <property type="project" value="TreeGrafter"/>
</dbReference>
<dbReference type="InterPro" id="IPR036406">
    <property type="entry name" value="Coprogen_oxidase_aer_sf"/>
</dbReference>
<evidence type="ECO:0000256" key="7">
    <source>
        <dbReference type="ARBA" id="ARBA00023244"/>
    </source>
</evidence>
<evidence type="ECO:0000256" key="1">
    <source>
        <dbReference type="ARBA" id="ARBA00005168"/>
    </source>
</evidence>
<comment type="caution">
    <text evidence="8">The sequence shown here is derived from an EMBL/GenBank/DDBJ whole genome shotgun (WGS) entry which is preliminary data.</text>
</comment>
<comment type="similarity">
    <text evidence="2">Belongs to the aerobic coproporphyrinogen-III oxidase family.</text>
</comment>
<keyword evidence="9" id="KW-1185">Reference proteome</keyword>
<dbReference type="InterPro" id="IPR001260">
    <property type="entry name" value="Coprogen_oxidase_aer"/>
</dbReference>
<protein>
    <recommendedName>
        <fullName evidence="4">coproporphyrinogen oxidase</fullName>
        <ecNumber evidence="4">1.3.3.3</ecNumber>
    </recommendedName>
</protein>
<dbReference type="EMBL" id="JSWE01000058">
    <property type="protein sequence ID" value="KIE05923.1"/>
    <property type="molecule type" value="Genomic_DNA"/>
</dbReference>
<dbReference type="PIRSF" id="PIRSF000166">
    <property type="entry name" value="Coproporphyri_ox"/>
    <property type="match status" value="1"/>
</dbReference>
<evidence type="ECO:0000256" key="3">
    <source>
        <dbReference type="ARBA" id="ARBA00011738"/>
    </source>
</evidence>
<dbReference type="PANTHER" id="PTHR10755">
    <property type="entry name" value="COPROPORPHYRINOGEN III OXIDASE, MITOCHONDRIAL"/>
    <property type="match status" value="1"/>
</dbReference>
<accession>A0A0C1QPJ3</accession>
<keyword evidence="6" id="KW-0350">Heme biosynthesis</keyword>
<dbReference type="SUPFAM" id="SSF102886">
    <property type="entry name" value="Coproporphyrinogen III oxidase"/>
    <property type="match status" value="1"/>
</dbReference>
<dbReference type="STRING" id="86105.NF27_CG01030"/>
<evidence type="ECO:0000256" key="4">
    <source>
        <dbReference type="ARBA" id="ARBA00012869"/>
    </source>
</evidence>
<dbReference type="NCBIfam" id="NF003727">
    <property type="entry name" value="PRK05330.1"/>
    <property type="match status" value="1"/>
</dbReference>
<dbReference type="PATRIC" id="fig|86105.3.peg.337"/>
<dbReference type="GO" id="GO:0005737">
    <property type="term" value="C:cytoplasm"/>
    <property type="evidence" value="ECO:0007669"/>
    <property type="project" value="TreeGrafter"/>
</dbReference>
<sequence>MSYHNLEEKKDLASKWFKSLRDEICLAFEQIESEFGSSSAEFERKQWDRNGGGGGVISVMKGDIFEKVGVNISTVYGEFPEKFAKEIPGAESNPGFWASGISLVAHMKSPLIPAVHMNTRMVVTTKAWFGGGADLTPTFPDSKQTESFHLELKKACDKFDSDYYPKFKKECDEYFHIKHRKETRGVGGIFFDYLNTGDWDNDFNFTKEVGKAFINAYMPIVRQNALREWTAAQKEEQLIKRGRYVEFNLIYDRGTKFGLMTDGNIEAILMSLPPEVKWV</sequence>
<name>A0A0C1QPJ3_9RICK</name>
<organism evidence="8 9">
    <name type="scientific">Candidatus Jidaibacter acanthamoebae</name>
    <dbReference type="NCBI Taxonomy" id="86105"/>
    <lineage>
        <taxon>Bacteria</taxon>
        <taxon>Pseudomonadati</taxon>
        <taxon>Pseudomonadota</taxon>
        <taxon>Alphaproteobacteria</taxon>
        <taxon>Rickettsiales</taxon>
        <taxon>Candidatus Midichloriaceae</taxon>
        <taxon>Candidatus Jidaibacter</taxon>
    </lineage>
</organism>
<dbReference type="Gene3D" id="3.40.1500.10">
    <property type="entry name" value="Coproporphyrinogen III oxidase, aerobic"/>
    <property type="match status" value="1"/>
</dbReference>
<dbReference type="RefSeq" id="WP_039455179.1">
    <property type="nucleotide sequence ID" value="NZ_JSWE01000058.1"/>
</dbReference>